<dbReference type="EMBL" id="AP022577">
    <property type="protein sequence ID" value="BBX85550.1"/>
    <property type="molecule type" value="Genomic_DNA"/>
</dbReference>
<gene>
    <name evidence="2" type="ORF">MAUB_34230</name>
</gene>
<feature type="compositionally biased region" description="Polar residues" evidence="1">
    <location>
        <begin position="64"/>
        <end position="74"/>
    </location>
</feature>
<organism evidence="2 3">
    <name type="scientific">Mycolicibacterium aubagnense</name>
    <dbReference type="NCBI Taxonomy" id="319707"/>
    <lineage>
        <taxon>Bacteria</taxon>
        <taxon>Bacillati</taxon>
        <taxon>Actinomycetota</taxon>
        <taxon>Actinomycetes</taxon>
        <taxon>Mycobacteriales</taxon>
        <taxon>Mycobacteriaceae</taxon>
        <taxon>Mycolicibacterium</taxon>
    </lineage>
</organism>
<feature type="compositionally biased region" description="Basic and acidic residues" evidence="1">
    <location>
        <begin position="78"/>
        <end position="98"/>
    </location>
</feature>
<proteinExistence type="predicted"/>
<keyword evidence="3" id="KW-1185">Reference proteome</keyword>
<dbReference type="Proteomes" id="UP000465609">
    <property type="component" value="Chromosome"/>
</dbReference>
<feature type="compositionally biased region" description="Basic and acidic residues" evidence="1">
    <location>
        <begin position="138"/>
        <end position="166"/>
    </location>
</feature>
<protein>
    <submittedName>
        <fullName evidence="2">Uncharacterized protein</fullName>
    </submittedName>
</protein>
<sequence>MRARAGAGFVDTDARIECGIDEITDRVDDDDHWGAKQSDEAAADRWAERLSGRVSLIQARIRCNQSRPGHQARQQRLRGGESENRECTKRQKRDREHPYLQLTNQPQDGNRTQTQCAPDASPYQNRLAPPPIGVRTGNEAEHGIRHQLSRVHDADLKRGGAKQLDH</sequence>
<evidence type="ECO:0000313" key="3">
    <source>
        <dbReference type="Proteomes" id="UP000465609"/>
    </source>
</evidence>
<reference evidence="2 3" key="1">
    <citation type="journal article" date="2019" name="Emerg. Microbes Infect.">
        <title>Comprehensive subspecies identification of 175 nontuberculous mycobacteria species based on 7547 genomic profiles.</title>
        <authorList>
            <person name="Matsumoto Y."/>
            <person name="Kinjo T."/>
            <person name="Motooka D."/>
            <person name="Nabeya D."/>
            <person name="Jung N."/>
            <person name="Uechi K."/>
            <person name="Horii T."/>
            <person name="Iida T."/>
            <person name="Fujita J."/>
            <person name="Nakamura S."/>
        </authorList>
    </citation>
    <scope>NUCLEOTIDE SEQUENCE [LARGE SCALE GENOMIC DNA]</scope>
    <source>
        <strain evidence="2 3">JCM 15296</strain>
    </source>
</reference>
<accession>A0ABN5YUU4</accession>
<feature type="region of interest" description="Disordered" evidence="1">
    <location>
        <begin position="64"/>
        <end position="166"/>
    </location>
</feature>
<evidence type="ECO:0000256" key="1">
    <source>
        <dbReference type="SAM" id="MobiDB-lite"/>
    </source>
</evidence>
<feature type="compositionally biased region" description="Polar residues" evidence="1">
    <location>
        <begin position="101"/>
        <end position="116"/>
    </location>
</feature>
<evidence type="ECO:0000313" key="2">
    <source>
        <dbReference type="EMBL" id="BBX85550.1"/>
    </source>
</evidence>
<name>A0ABN5YUU4_9MYCO</name>